<organism evidence="3 4">
    <name type="scientific">Mycena pura</name>
    <dbReference type="NCBI Taxonomy" id="153505"/>
    <lineage>
        <taxon>Eukaryota</taxon>
        <taxon>Fungi</taxon>
        <taxon>Dikarya</taxon>
        <taxon>Basidiomycota</taxon>
        <taxon>Agaricomycotina</taxon>
        <taxon>Agaricomycetes</taxon>
        <taxon>Agaricomycetidae</taxon>
        <taxon>Agaricales</taxon>
        <taxon>Marasmiineae</taxon>
        <taxon>Mycenaceae</taxon>
        <taxon>Mycena</taxon>
    </lineage>
</organism>
<keyword evidence="2" id="KW-0732">Signal</keyword>
<keyword evidence="1" id="KW-1133">Transmembrane helix</keyword>
<accession>A0AAD6VMU3</accession>
<keyword evidence="4" id="KW-1185">Reference proteome</keyword>
<name>A0AAD6VMU3_9AGAR</name>
<gene>
    <name evidence="3" type="ORF">GGX14DRAFT_563292</name>
</gene>
<proteinExistence type="predicted"/>
<sequence>MLRSMAWAGFAVVLPLCLSSHRDSASHLHHSAWRTLDINTSEFEEQQLNIVNYVAAAQFTLLFYDYFLTFEWEVSRCTVLEVYHEYFITVIQITIGVMLVLRTYALYERNNRVLCFMLVFGMSVLCISIWSTINTDRGPAGDRGSVVALEMGCAYAVAQTEVKGLIIDWSTLSLFDCMIFLLTLYKTLRRHRPAGLNLLTVLMRDGCIYFGVMVISNLSNIFTYAFGTPATRGLFNTTTNIISSLMTSRLMLNIRDPVLAKDASCDSQDPGQSAVQVVFSTYLESMPARRNAAAEWV</sequence>
<evidence type="ECO:0000313" key="4">
    <source>
        <dbReference type="Proteomes" id="UP001219525"/>
    </source>
</evidence>
<keyword evidence="1" id="KW-0472">Membrane</keyword>
<feature type="transmembrane region" description="Helical" evidence="1">
    <location>
        <begin position="206"/>
        <end position="227"/>
    </location>
</feature>
<dbReference type="Proteomes" id="UP001219525">
    <property type="component" value="Unassembled WGS sequence"/>
</dbReference>
<feature type="transmembrane region" description="Helical" evidence="1">
    <location>
        <begin position="83"/>
        <end position="101"/>
    </location>
</feature>
<keyword evidence="1" id="KW-0812">Transmembrane</keyword>
<dbReference type="EMBL" id="JARJCW010000019">
    <property type="protein sequence ID" value="KAJ7214479.1"/>
    <property type="molecule type" value="Genomic_DNA"/>
</dbReference>
<protein>
    <submittedName>
        <fullName evidence="3">Uncharacterized protein</fullName>
    </submittedName>
</protein>
<feature type="transmembrane region" description="Helical" evidence="1">
    <location>
        <begin position="166"/>
        <end position="185"/>
    </location>
</feature>
<feature type="signal peptide" evidence="2">
    <location>
        <begin position="1"/>
        <end position="19"/>
    </location>
</feature>
<comment type="caution">
    <text evidence="3">The sequence shown here is derived from an EMBL/GenBank/DDBJ whole genome shotgun (WGS) entry which is preliminary data.</text>
</comment>
<evidence type="ECO:0000256" key="2">
    <source>
        <dbReference type="SAM" id="SignalP"/>
    </source>
</evidence>
<evidence type="ECO:0000256" key="1">
    <source>
        <dbReference type="SAM" id="Phobius"/>
    </source>
</evidence>
<reference evidence="3" key="1">
    <citation type="submission" date="2023-03" db="EMBL/GenBank/DDBJ databases">
        <title>Massive genome expansion in bonnet fungi (Mycena s.s.) driven by repeated elements and novel gene families across ecological guilds.</title>
        <authorList>
            <consortium name="Lawrence Berkeley National Laboratory"/>
            <person name="Harder C.B."/>
            <person name="Miyauchi S."/>
            <person name="Viragh M."/>
            <person name="Kuo A."/>
            <person name="Thoen E."/>
            <person name="Andreopoulos B."/>
            <person name="Lu D."/>
            <person name="Skrede I."/>
            <person name="Drula E."/>
            <person name="Henrissat B."/>
            <person name="Morin E."/>
            <person name="Kohler A."/>
            <person name="Barry K."/>
            <person name="LaButti K."/>
            <person name="Morin E."/>
            <person name="Salamov A."/>
            <person name="Lipzen A."/>
            <person name="Mereny Z."/>
            <person name="Hegedus B."/>
            <person name="Baldrian P."/>
            <person name="Stursova M."/>
            <person name="Weitz H."/>
            <person name="Taylor A."/>
            <person name="Grigoriev I.V."/>
            <person name="Nagy L.G."/>
            <person name="Martin F."/>
            <person name="Kauserud H."/>
        </authorList>
    </citation>
    <scope>NUCLEOTIDE SEQUENCE</scope>
    <source>
        <strain evidence="3">9144</strain>
    </source>
</reference>
<dbReference type="AlphaFoldDB" id="A0AAD6VMU3"/>
<feature type="chain" id="PRO_5042277023" evidence="2">
    <location>
        <begin position="20"/>
        <end position="297"/>
    </location>
</feature>
<evidence type="ECO:0000313" key="3">
    <source>
        <dbReference type="EMBL" id="KAJ7214479.1"/>
    </source>
</evidence>
<feature type="transmembrane region" description="Helical" evidence="1">
    <location>
        <begin position="113"/>
        <end position="133"/>
    </location>
</feature>